<comment type="caution">
    <text evidence="2">The sequence shown here is derived from an EMBL/GenBank/DDBJ whole genome shotgun (WGS) entry which is preliminary data.</text>
</comment>
<evidence type="ECO:0000256" key="1">
    <source>
        <dbReference type="SAM" id="MobiDB-lite"/>
    </source>
</evidence>
<evidence type="ECO:0000313" key="3">
    <source>
        <dbReference type="Proteomes" id="UP001500967"/>
    </source>
</evidence>
<gene>
    <name evidence="2" type="ORF">GCM10009539_03050</name>
</gene>
<dbReference type="SUPFAM" id="SSF51735">
    <property type="entry name" value="NAD(P)-binding Rossmann-fold domains"/>
    <property type="match status" value="1"/>
</dbReference>
<dbReference type="EMBL" id="BAAAGX010000002">
    <property type="protein sequence ID" value="GAA0221235.1"/>
    <property type="molecule type" value="Genomic_DNA"/>
</dbReference>
<proteinExistence type="predicted"/>
<evidence type="ECO:0000313" key="2">
    <source>
        <dbReference type="EMBL" id="GAA0221235.1"/>
    </source>
</evidence>
<reference evidence="3" key="1">
    <citation type="journal article" date="2019" name="Int. J. Syst. Evol. Microbiol.">
        <title>The Global Catalogue of Microorganisms (GCM) 10K type strain sequencing project: providing services to taxonomists for standard genome sequencing and annotation.</title>
        <authorList>
            <consortium name="The Broad Institute Genomics Platform"/>
            <consortium name="The Broad Institute Genome Sequencing Center for Infectious Disease"/>
            <person name="Wu L."/>
            <person name="Ma J."/>
        </authorList>
    </citation>
    <scope>NUCLEOTIDE SEQUENCE [LARGE SCALE GENOMIC DNA]</scope>
    <source>
        <strain evidence="3">JCM 10425</strain>
    </source>
</reference>
<keyword evidence="3" id="KW-1185">Reference proteome</keyword>
<dbReference type="InterPro" id="IPR036291">
    <property type="entry name" value="NAD(P)-bd_dom_sf"/>
</dbReference>
<name>A0ABP3D2U5_9ACTN</name>
<sequence length="64" mass="6731">MPGAGSDRVRSDPVDVADADAARDRVDTVAAECGRIDVLVDHAGILRDNRIENISVDGIGSSIR</sequence>
<accession>A0ABP3D2U5</accession>
<protein>
    <submittedName>
        <fullName evidence="2">Uncharacterized protein</fullName>
    </submittedName>
</protein>
<dbReference type="Gene3D" id="3.40.50.720">
    <property type="entry name" value="NAD(P)-binding Rossmann-like Domain"/>
    <property type="match status" value="1"/>
</dbReference>
<dbReference type="Proteomes" id="UP001500967">
    <property type="component" value="Unassembled WGS sequence"/>
</dbReference>
<organism evidence="2 3">
    <name type="scientific">Cryptosporangium japonicum</name>
    <dbReference type="NCBI Taxonomy" id="80872"/>
    <lineage>
        <taxon>Bacteria</taxon>
        <taxon>Bacillati</taxon>
        <taxon>Actinomycetota</taxon>
        <taxon>Actinomycetes</taxon>
        <taxon>Cryptosporangiales</taxon>
        <taxon>Cryptosporangiaceae</taxon>
        <taxon>Cryptosporangium</taxon>
    </lineage>
</organism>
<feature type="region of interest" description="Disordered" evidence="1">
    <location>
        <begin position="1"/>
        <end position="21"/>
    </location>
</feature>